<dbReference type="Gene3D" id="3.40.50.11660">
    <property type="entry name" value="Glycosyl transferase family 10, C-terminal domain"/>
    <property type="match status" value="1"/>
</dbReference>
<evidence type="ECO:0000256" key="1">
    <source>
        <dbReference type="ARBA" id="ARBA00004447"/>
    </source>
</evidence>
<dbReference type="STRING" id="29170.A0A368FRE9"/>
<name>A0A368FRE9_ANCCA</name>
<dbReference type="SUPFAM" id="SSF53756">
    <property type="entry name" value="UDP-Glycosyltransferase/glycogen phosphorylase"/>
    <property type="match status" value="1"/>
</dbReference>
<feature type="domain" description="Fucosyltransferase N-terminal" evidence="9">
    <location>
        <begin position="35"/>
        <end position="118"/>
    </location>
</feature>
<keyword evidence="8" id="KW-0325">Glycoprotein</keyword>
<dbReference type="AlphaFoldDB" id="A0A368FRE9"/>
<comment type="subcellular location">
    <subcellularLocation>
        <location evidence="1">Golgi apparatus</location>
        <location evidence="1">Golgi stack membrane</location>
        <topology evidence="1">Single-pass type II membrane protein</topology>
    </subcellularLocation>
</comment>
<evidence type="ECO:0000256" key="2">
    <source>
        <dbReference type="ARBA" id="ARBA00004922"/>
    </source>
</evidence>
<keyword evidence="7" id="KW-0472">Membrane</keyword>
<dbReference type="GO" id="GO:0032580">
    <property type="term" value="C:Golgi cisterna membrane"/>
    <property type="evidence" value="ECO:0007669"/>
    <property type="project" value="UniProtKB-SubCell"/>
</dbReference>
<dbReference type="UniPathway" id="UPA00378"/>
<sequence length="169" mass="19365">MLVANKVEVKASDRPVVIYYPPDFSPTLPSGFAIFHRNGCPVRNCVLTKIGSHKRTADVVLFGENTAWDPQFLRRPSQIWIVRLLESPENTQSLKYYDGKINFTASYHDESDLPVPYGVFERFPVVKKSNAGINYAKGKSRMVFWLVSHCLTNNHRMLFAQRLSKFVQV</sequence>
<evidence type="ECO:0000259" key="9">
    <source>
        <dbReference type="Pfam" id="PF17039"/>
    </source>
</evidence>
<dbReference type="Proteomes" id="UP000252519">
    <property type="component" value="Unassembled WGS sequence"/>
</dbReference>
<reference evidence="10 11" key="1">
    <citation type="submission" date="2014-10" db="EMBL/GenBank/DDBJ databases">
        <title>Draft genome of the hookworm Ancylostoma caninum.</title>
        <authorList>
            <person name="Mitreva M."/>
        </authorList>
    </citation>
    <scope>NUCLEOTIDE SEQUENCE [LARGE SCALE GENOMIC DNA]</scope>
    <source>
        <strain evidence="10 11">Baltimore</strain>
    </source>
</reference>
<keyword evidence="4" id="KW-0735">Signal-anchor</keyword>
<dbReference type="GO" id="GO:0008417">
    <property type="term" value="F:fucosyltransferase activity"/>
    <property type="evidence" value="ECO:0007669"/>
    <property type="project" value="InterPro"/>
</dbReference>
<proteinExistence type="predicted"/>
<keyword evidence="5" id="KW-1133">Transmembrane helix</keyword>
<evidence type="ECO:0000313" key="10">
    <source>
        <dbReference type="EMBL" id="RCN34068.1"/>
    </source>
</evidence>
<evidence type="ECO:0000256" key="4">
    <source>
        <dbReference type="ARBA" id="ARBA00022968"/>
    </source>
</evidence>
<dbReference type="InterPro" id="IPR001503">
    <property type="entry name" value="Glyco_trans_10"/>
</dbReference>
<evidence type="ECO:0000256" key="5">
    <source>
        <dbReference type="ARBA" id="ARBA00022989"/>
    </source>
</evidence>
<dbReference type="OrthoDB" id="427096at2759"/>
<dbReference type="InterPro" id="IPR038577">
    <property type="entry name" value="GT10-like_C_sf"/>
</dbReference>
<protein>
    <recommendedName>
        <fullName evidence="9">Fucosyltransferase N-terminal domain-containing protein</fullName>
    </recommendedName>
</protein>
<evidence type="ECO:0000256" key="3">
    <source>
        <dbReference type="ARBA" id="ARBA00022692"/>
    </source>
</evidence>
<evidence type="ECO:0000256" key="8">
    <source>
        <dbReference type="ARBA" id="ARBA00023180"/>
    </source>
</evidence>
<comment type="caution">
    <text evidence="10">The sequence shown here is derived from an EMBL/GenBank/DDBJ whole genome shotgun (WGS) entry which is preliminary data.</text>
</comment>
<keyword evidence="11" id="KW-1185">Reference proteome</keyword>
<keyword evidence="3" id="KW-0812">Transmembrane</keyword>
<evidence type="ECO:0000256" key="7">
    <source>
        <dbReference type="ARBA" id="ARBA00023136"/>
    </source>
</evidence>
<feature type="non-terminal residue" evidence="10">
    <location>
        <position position="169"/>
    </location>
</feature>
<dbReference type="PANTHER" id="PTHR48438">
    <property type="entry name" value="ALPHA-(1,3)-FUCOSYLTRANSFERASE C-RELATED"/>
    <property type="match status" value="1"/>
</dbReference>
<evidence type="ECO:0000256" key="6">
    <source>
        <dbReference type="ARBA" id="ARBA00023034"/>
    </source>
</evidence>
<dbReference type="PANTHER" id="PTHR48438:SF1">
    <property type="entry name" value="ALPHA-(1,3)-FUCOSYLTRANSFERASE C-RELATED"/>
    <property type="match status" value="1"/>
</dbReference>
<dbReference type="InterPro" id="IPR031481">
    <property type="entry name" value="Glyco_tran_10_N"/>
</dbReference>
<gene>
    <name evidence="10" type="ORF">ANCCAN_20089</name>
</gene>
<organism evidence="10 11">
    <name type="scientific">Ancylostoma caninum</name>
    <name type="common">Dog hookworm</name>
    <dbReference type="NCBI Taxonomy" id="29170"/>
    <lineage>
        <taxon>Eukaryota</taxon>
        <taxon>Metazoa</taxon>
        <taxon>Ecdysozoa</taxon>
        <taxon>Nematoda</taxon>
        <taxon>Chromadorea</taxon>
        <taxon>Rhabditida</taxon>
        <taxon>Rhabditina</taxon>
        <taxon>Rhabditomorpha</taxon>
        <taxon>Strongyloidea</taxon>
        <taxon>Ancylostomatidae</taxon>
        <taxon>Ancylostomatinae</taxon>
        <taxon>Ancylostoma</taxon>
    </lineage>
</organism>
<dbReference type="Pfam" id="PF17039">
    <property type="entry name" value="Glyco_tran_10_N"/>
    <property type="match status" value="1"/>
</dbReference>
<accession>A0A368FRE9</accession>
<keyword evidence="6" id="KW-0333">Golgi apparatus</keyword>
<comment type="pathway">
    <text evidence="2">Protein modification; protein glycosylation.</text>
</comment>
<dbReference type="EMBL" id="JOJR01000827">
    <property type="protein sequence ID" value="RCN34068.1"/>
    <property type="molecule type" value="Genomic_DNA"/>
</dbReference>
<evidence type="ECO:0000313" key="11">
    <source>
        <dbReference type="Proteomes" id="UP000252519"/>
    </source>
</evidence>